<evidence type="ECO:0000256" key="1">
    <source>
        <dbReference type="ARBA" id="ARBA00004651"/>
    </source>
</evidence>
<evidence type="ECO:0000256" key="2">
    <source>
        <dbReference type="ARBA" id="ARBA00010692"/>
    </source>
</evidence>
<accession>A0A916XUS1</accession>
<reference evidence="10" key="2">
    <citation type="submission" date="2020-09" db="EMBL/GenBank/DDBJ databases">
        <authorList>
            <person name="Sun Q."/>
            <person name="Zhou Y."/>
        </authorList>
    </citation>
    <scope>NUCLEOTIDE SEQUENCE</scope>
    <source>
        <strain evidence="10">CGMCC 1.15493</strain>
    </source>
</reference>
<keyword evidence="6 9" id="KW-1133">Transmembrane helix</keyword>
<feature type="transmembrane region" description="Helical" evidence="9">
    <location>
        <begin position="147"/>
        <end position="172"/>
    </location>
</feature>
<dbReference type="AlphaFoldDB" id="A0A916XUS1"/>
<reference evidence="10" key="1">
    <citation type="journal article" date="2014" name="Int. J. Syst. Evol. Microbiol.">
        <title>Complete genome sequence of Corynebacterium casei LMG S-19264T (=DSM 44701T), isolated from a smear-ripened cheese.</title>
        <authorList>
            <consortium name="US DOE Joint Genome Institute (JGI-PGF)"/>
            <person name="Walter F."/>
            <person name="Albersmeier A."/>
            <person name="Kalinowski J."/>
            <person name="Ruckert C."/>
        </authorList>
    </citation>
    <scope>NUCLEOTIDE SEQUENCE</scope>
    <source>
        <strain evidence="10">CGMCC 1.15493</strain>
    </source>
</reference>
<evidence type="ECO:0000256" key="8">
    <source>
        <dbReference type="PIRNR" id="PIRNR016661"/>
    </source>
</evidence>
<evidence type="ECO:0000256" key="3">
    <source>
        <dbReference type="ARBA" id="ARBA00022448"/>
    </source>
</evidence>
<proteinExistence type="inferred from homology"/>
<dbReference type="PANTHER" id="PTHR34295">
    <property type="entry name" value="BIOTIN TRANSPORTER BIOY"/>
    <property type="match status" value="1"/>
</dbReference>
<evidence type="ECO:0000313" key="10">
    <source>
        <dbReference type="EMBL" id="GGD13855.1"/>
    </source>
</evidence>
<dbReference type="Gene3D" id="1.10.1760.20">
    <property type="match status" value="1"/>
</dbReference>
<comment type="subcellular location">
    <subcellularLocation>
        <location evidence="1 8">Cell membrane</location>
        <topology evidence="1 8">Multi-pass membrane protein</topology>
    </subcellularLocation>
</comment>
<evidence type="ECO:0000256" key="5">
    <source>
        <dbReference type="ARBA" id="ARBA00022692"/>
    </source>
</evidence>
<comment type="caution">
    <text evidence="10">The sequence shown here is derived from an EMBL/GenBank/DDBJ whole genome shotgun (WGS) entry which is preliminary data.</text>
</comment>
<feature type="transmembrane region" description="Helical" evidence="9">
    <location>
        <begin position="110"/>
        <end position="135"/>
    </location>
</feature>
<gene>
    <name evidence="10" type="ORF">GCM10011335_15780</name>
</gene>
<keyword evidence="7 8" id="KW-0472">Membrane</keyword>
<dbReference type="PANTHER" id="PTHR34295:SF4">
    <property type="entry name" value="BIOTIN TRANSPORTER BIOY-RELATED"/>
    <property type="match status" value="1"/>
</dbReference>
<dbReference type="EMBL" id="BMJJ01000003">
    <property type="protein sequence ID" value="GGD13855.1"/>
    <property type="molecule type" value="Genomic_DNA"/>
</dbReference>
<evidence type="ECO:0000256" key="7">
    <source>
        <dbReference type="ARBA" id="ARBA00023136"/>
    </source>
</evidence>
<evidence type="ECO:0000313" key="11">
    <source>
        <dbReference type="Proteomes" id="UP000613160"/>
    </source>
</evidence>
<dbReference type="Pfam" id="PF02632">
    <property type="entry name" value="BioY"/>
    <property type="match status" value="1"/>
</dbReference>
<sequence>MSTRDIVHIALFAALMAVLGVFPPLMIPAIGVPITAQSMGPMLAGGILGARRGGLSMLLFVLLVAVGLPLLSGGRGGIGALVGPWSGFIYGWVVSAVVIGFLTERFWHRLSFVTAFAFALVGGIGVVYGIGVPWFAAMSGMDLGAAFLASAVAFVPGDLIKAGMAALVMVTVRQAYPLITRARNA</sequence>
<dbReference type="RefSeq" id="WP_188850039.1">
    <property type="nucleotide sequence ID" value="NZ_BMJJ01000003.1"/>
</dbReference>
<keyword evidence="5 9" id="KW-0812">Transmembrane</keyword>
<feature type="transmembrane region" description="Helical" evidence="9">
    <location>
        <begin position="78"/>
        <end position="103"/>
    </location>
</feature>
<evidence type="ECO:0000256" key="4">
    <source>
        <dbReference type="ARBA" id="ARBA00022475"/>
    </source>
</evidence>
<feature type="transmembrane region" description="Helical" evidence="9">
    <location>
        <begin position="6"/>
        <end position="32"/>
    </location>
</feature>
<dbReference type="InterPro" id="IPR003784">
    <property type="entry name" value="BioY"/>
</dbReference>
<protein>
    <recommendedName>
        <fullName evidence="8">Biotin transporter</fullName>
    </recommendedName>
</protein>
<keyword evidence="11" id="KW-1185">Reference proteome</keyword>
<organism evidence="10 11">
    <name type="scientific">Aureimonas glaciei</name>
    <dbReference type="NCBI Taxonomy" id="1776957"/>
    <lineage>
        <taxon>Bacteria</taxon>
        <taxon>Pseudomonadati</taxon>
        <taxon>Pseudomonadota</taxon>
        <taxon>Alphaproteobacteria</taxon>
        <taxon>Hyphomicrobiales</taxon>
        <taxon>Aurantimonadaceae</taxon>
        <taxon>Aureimonas</taxon>
    </lineage>
</organism>
<dbReference type="Proteomes" id="UP000613160">
    <property type="component" value="Unassembled WGS sequence"/>
</dbReference>
<keyword evidence="4 8" id="KW-1003">Cell membrane</keyword>
<comment type="similarity">
    <text evidence="2 8">Belongs to the BioY family.</text>
</comment>
<evidence type="ECO:0000256" key="9">
    <source>
        <dbReference type="SAM" id="Phobius"/>
    </source>
</evidence>
<dbReference type="GO" id="GO:0005886">
    <property type="term" value="C:plasma membrane"/>
    <property type="evidence" value="ECO:0007669"/>
    <property type="project" value="UniProtKB-SubCell"/>
</dbReference>
<evidence type="ECO:0000256" key="6">
    <source>
        <dbReference type="ARBA" id="ARBA00022989"/>
    </source>
</evidence>
<dbReference type="PIRSF" id="PIRSF016661">
    <property type="entry name" value="BioY"/>
    <property type="match status" value="1"/>
</dbReference>
<name>A0A916XUS1_9HYPH</name>
<dbReference type="GO" id="GO:0015225">
    <property type="term" value="F:biotin transmembrane transporter activity"/>
    <property type="evidence" value="ECO:0007669"/>
    <property type="project" value="UniProtKB-UniRule"/>
</dbReference>
<feature type="transmembrane region" description="Helical" evidence="9">
    <location>
        <begin position="53"/>
        <end position="72"/>
    </location>
</feature>
<keyword evidence="3 8" id="KW-0813">Transport</keyword>